<dbReference type="InterPro" id="IPR035965">
    <property type="entry name" value="PAS-like_dom_sf"/>
</dbReference>
<comment type="caution">
    <text evidence="3">The sequence shown here is derived from an EMBL/GenBank/DDBJ whole genome shotgun (WGS) entry which is preliminary data.</text>
</comment>
<reference evidence="3" key="1">
    <citation type="journal article" date="2014" name="Front. Microbiol.">
        <title>High frequency of phylogenetically diverse reductive dehalogenase-homologous genes in deep subseafloor sedimentary metagenomes.</title>
        <authorList>
            <person name="Kawai M."/>
            <person name="Futagami T."/>
            <person name="Toyoda A."/>
            <person name="Takaki Y."/>
            <person name="Nishi S."/>
            <person name="Hori S."/>
            <person name="Arai W."/>
            <person name="Tsubouchi T."/>
            <person name="Morono Y."/>
            <person name="Uchiyama I."/>
            <person name="Ito T."/>
            <person name="Fujiyama A."/>
            <person name="Inagaki F."/>
            <person name="Takami H."/>
        </authorList>
    </citation>
    <scope>NUCLEOTIDE SEQUENCE</scope>
    <source>
        <strain evidence="3">Expedition CK06-06</strain>
    </source>
</reference>
<organism evidence="3">
    <name type="scientific">marine sediment metagenome</name>
    <dbReference type="NCBI Taxonomy" id="412755"/>
    <lineage>
        <taxon>unclassified sequences</taxon>
        <taxon>metagenomes</taxon>
        <taxon>ecological metagenomes</taxon>
    </lineage>
</organism>
<accession>X1EDA8</accession>
<gene>
    <name evidence="3" type="ORF">S01H4_60878</name>
</gene>
<keyword evidence="1" id="KW-0175">Coiled coil</keyword>
<dbReference type="Pfam" id="PF13426">
    <property type="entry name" value="PAS_9"/>
    <property type="match status" value="1"/>
</dbReference>
<dbReference type="SUPFAM" id="SSF55785">
    <property type="entry name" value="PYP-like sensor domain (PAS domain)"/>
    <property type="match status" value="2"/>
</dbReference>
<feature type="non-terminal residue" evidence="3">
    <location>
        <position position="181"/>
    </location>
</feature>
<dbReference type="Gene3D" id="3.30.450.20">
    <property type="entry name" value="PAS domain"/>
    <property type="match status" value="2"/>
</dbReference>
<name>X1EDA8_9ZZZZ</name>
<evidence type="ECO:0000259" key="2">
    <source>
        <dbReference type="Pfam" id="PF13426"/>
    </source>
</evidence>
<dbReference type="InterPro" id="IPR000014">
    <property type="entry name" value="PAS"/>
</dbReference>
<dbReference type="EMBL" id="BART01035986">
    <property type="protein sequence ID" value="GAH06648.1"/>
    <property type="molecule type" value="Genomic_DNA"/>
</dbReference>
<protein>
    <recommendedName>
        <fullName evidence="2">PAS domain-containing protein</fullName>
    </recommendedName>
</protein>
<evidence type="ECO:0000256" key="1">
    <source>
        <dbReference type="SAM" id="Coils"/>
    </source>
</evidence>
<feature type="domain" description="PAS" evidence="2">
    <location>
        <begin position="31"/>
        <end position="109"/>
    </location>
</feature>
<sequence>MYESEELFKDLIENIGSGVAIYETPDKGDTFIIREMNKAGLRMCEATRKEIIGKNLSDLFPNVENFGFVGALRRVWKTGKPEKSPTAFYQDDRVDGWTEIYVYKLPSGKVCAIFDRQLELIEAQEILNRKKIEDELQKSENEKSVILESLLEHIIYQTTDNTIIWANKAAADSVNSTPEEL</sequence>
<feature type="coiled-coil region" evidence="1">
    <location>
        <begin position="122"/>
        <end position="149"/>
    </location>
</feature>
<proteinExistence type="predicted"/>
<evidence type="ECO:0000313" key="3">
    <source>
        <dbReference type="EMBL" id="GAH06648.1"/>
    </source>
</evidence>
<dbReference type="AlphaFoldDB" id="X1EDA8"/>